<evidence type="ECO:0008006" key="4">
    <source>
        <dbReference type="Google" id="ProtNLM"/>
    </source>
</evidence>
<dbReference type="GO" id="GO:0009055">
    <property type="term" value="F:electron transfer activity"/>
    <property type="evidence" value="ECO:0007669"/>
    <property type="project" value="InterPro"/>
</dbReference>
<keyword evidence="1" id="KW-0732">Signal</keyword>
<evidence type="ECO:0000313" key="3">
    <source>
        <dbReference type="Proteomes" id="UP000009881"/>
    </source>
</evidence>
<dbReference type="Proteomes" id="UP000009881">
    <property type="component" value="Unassembled WGS sequence"/>
</dbReference>
<evidence type="ECO:0000313" key="2">
    <source>
        <dbReference type="EMBL" id="EKV27255.1"/>
    </source>
</evidence>
<dbReference type="GO" id="GO:0005506">
    <property type="term" value="F:iron ion binding"/>
    <property type="evidence" value="ECO:0007669"/>
    <property type="project" value="InterPro"/>
</dbReference>
<dbReference type="eggNOG" id="ENOG5032U1E">
    <property type="taxonomic scope" value="Bacteria"/>
</dbReference>
<accession>K9GMN1</accession>
<reference evidence="2 3" key="1">
    <citation type="journal article" date="2013" name="Genome Announc.">
        <title>Draft Genome Sequence of an Alphaproteobacterium, Caenispirillum salinarum AK4(T), Isolated from a Solar Saltern.</title>
        <authorList>
            <person name="Khatri I."/>
            <person name="Singh A."/>
            <person name="Korpole S."/>
            <person name="Pinnaka A.K."/>
            <person name="Subramanian S."/>
        </authorList>
    </citation>
    <scope>NUCLEOTIDE SEQUENCE [LARGE SCALE GENOMIC DNA]</scope>
    <source>
        <strain evidence="2 3">AK4</strain>
    </source>
</reference>
<sequence>MHLENGRETIMTRTMSALALALMLAGAPALAQNAVPAEPVGPKLPADVRALLLKEMNAIEAATQDIMNALVRGRSDVVAEKAQAIHDSFILKQEMTEADRKALAEAAPKAFVDRDRAFHALTGDLAEAARTGDAERQRALFGEVVEACAACHERYATNRFPAFAE</sequence>
<proteinExistence type="predicted"/>
<comment type="caution">
    <text evidence="2">The sequence shown here is derived from an EMBL/GenBank/DDBJ whole genome shotgun (WGS) entry which is preliminary data.</text>
</comment>
<name>K9GMN1_9PROT</name>
<keyword evidence="3" id="KW-1185">Reference proteome</keyword>
<evidence type="ECO:0000256" key="1">
    <source>
        <dbReference type="SAM" id="SignalP"/>
    </source>
</evidence>
<feature type="chain" id="PRO_5003929605" description="Cytochrome c" evidence="1">
    <location>
        <begin position="32"/>
        <end position="165"/>
    </location>
</feature>
<protein>
    <recommendedName>
        <fullName evidence="4">Cytochrome c</fullName>
    </recommendedName>
</protein>
<dbReference type="GO" id="GO:0022900">
    <property type="term" value="P:electron transport chain"/>
    <property type="evidence" value="ECO:0007669"/>
    <property type="project" value="InterPro"/>
</dbReference>
<dbReference type="Pfam" id="PF01322">
    <property type="entry name" value="Cytochrom_C_2"/>
    <property type="match status" value="1"/>
</dbReference>
<dbReference type="GO" id="GO:0020037">
    <property type="term" value="F:heme binding"/>
    <property type="evidence" value="ECO:0007669"/>
    <property type="project" value="InterPro"/>
</dbReference>
<dbReference type="Gene3D" id="1.20.120.10">
    <property type="entry name" value="Cytochrome c/b562"/>
    <property type="match status" value="1"/>
</dbReference>
<dbReference type="PROSITE" id="PS51009">
    <property type="entry name" value="CYTCII"/>
    <property type="match status" value="1"/>
</dbReference>
<organism evidence="2 3">
    <name type="scientific">Caenispirillum salinarum AK4</name>
    <dbReference type="NCBI Taxonomy" id="1238182"/>
    <lineage>
        <taxon>Bacteria</taxon>
        <taxon>Pseudomonadati</taxon>
        <taxon>Pseudomonadota</taxon>
        <taxon>Alphaproteobacteria</taxon>
        <taxon>Rhodospirillales</taxon>
        <taxon>Novispirillaceae</taxon>
        <taxon>Caenispirillum</taxon>
    </lineage>
</organism>
<dbReference type="InterPro" id="IPR002321">
    <property type="entry name" value="Cyt_c_II"/>
</dbReference>
<gene>
    <name evidence="2" type="ORF">C882_1757</name>
</gene>
<dbReference type="InterPro" id="IPR010980">
    <property type="entry name" value="Cyt_c/b562"/>
</dbReference>
<dbReference type="EMBL" id="ANHY01000020">
    <property type="protein sequence ID" value="EKV27255.1"/>
    <property type="molecule type" value="Genomic_DNA"/>
</dbReference>
<dbReference type="SUPFAM" id="SSF47175">
    <property type="entry name" value="Cytochromes"/>
    <property type="match status" value="1"/>
</dbReference>
<feature type="signal peptide" evidence="1">
    <location>
        <begin position="1"/>
        <end position="31"/>
    </location>
</feature>
<dbReference type="AlphaFoldDB" id="K9GMN1"/>